<dbReference type="Gene3D" id="1.10.3210.10">
    <property type="entry name" value="Hypothetical protein af1432"/>
    <property type="match status" value="1"/>
</dbReference>
<accession>A0A1M5JNX8</accession>
<dbReference type="InterPro" id="IPR003607">
    <property type="entry name" value="HD/PDEase_dom"/>
</dbReference>
<dbReference type="Proteomes" id="UP000183988">
    <property type="component" value="Unassembled WGS sequence"/>
</dbReference>
<dbReference type="STRING" id="930117.SAMN05216225_103221"/>
<dbReference type="InterPro" id="IPR006675">
    <property type="entry name" value="HDIG_dom"/>
</dbReference>
<organism evidence="2 3">
    <name type="scientific">Ornithinibacillus halophilus</name>
    <dbReference type="NCBI Taxonomy" id="930117"/>
    <lineage>
        <taxon>Bacteria</taxon>
        <taxon>Bacillati</taxon>
        <taxon>Bacillota</taxon>
        <taxon>Bacilli</taxon>
        <taxon>Bacillales</taxon>
        <taxon>Bacillaceae</taxon>
        <taxon>Ornithinibacillus</taxon>
    </lineage>
</organism>
<dbReference type="EMBL" id="FQVW01000032">
    <property type="protein sequence ID" value="SHG41990.1"/>
    <property type="molecule type" value="Genomic_DNA"/>
</dbReference>
<dbReference type="PROSITE" id="PS51832">
    <property type="entry name" value="HD_GYP"/>
    <property type="match status" value="1"/>
</dbReference>
<dbReference type="NCBIfam" id="TIGR00277">
    <property type="entry name" value="HDIG"/>
    <property type="match status" value="1"/>
</dbReference>
<protein>
    <submittedName>
        <fullName evidence="2">HDIG domain-containing protein</fullName>
    </submittedName>
</protein>
<dbReference type="SUPFAM" id="SSF109604">
    <property type="entry name" value="HD-domain/PDEase-like"/>
    <property type="match status" value="1"/>
</dbReference>
<proteinExistence type="predicted"/>
<evidence type="ECO:0000259" key="1">
    <source>
        <dbReference type="PROSITE" id="PS51832"/>
    </source>
</evidence>
<dbReference type="SMART" id="SM00471">
    <property type="entry name" value="HDc"/>
    <property type="match status" value="1"/>
</dbReference>
<keyword evidence="3" id="KW-1185">Reference proteome</keyword>
<evidence type="ECO:0000313" key="2">
    <source>
        <dbReference type="EMBL" id="SHG41990.1"/>
    </source>
</evidence>
<gene>
    <name evidence="2" type="ORF">SAMN05216225_103221</name>
</gene>
<dbReference type="AlphaFoldDB" id="A0A1M5JNX8"/>
<sequence>MRLVSTKYIKPGAILGQTIFNENGVVLLQKGMYLSQNILHRLQRHGISYVYVVDKTTSDIQAKSVISDELRNTTTQTMRNIFTELNGSDVVKHSFILDKQQGKLASIVSQIVGEIQSHGESISMLADIFLSDDYILQHSLNVTVYSLAIGQAMNLNANQLSELGIGALLHDIGKGLIDKNILNKPGKLTDEEFEIMKTHTTMGYNILRKQQSISTVVAHCAYQHHERLNGSGYPRGIKGDQIHLYAKIIGVADVFDAVTSNRVYREAMLPNEGLEVLYAGAMDLFDKDMVEAFKNSIAIYPNGVSVQLSDNRIGVVVRQNKHLCDRPIIRILEDGKRGTPYEIDLSKELTVMITKCHI</sequence>
<dbReference type="InterPro" id="IPR037522">
    <property type="entry name" value="HD_GYP_dom"/>
</dbReference>
<reference evidence="2 3" key="1">
    <citation type="submission" date="2016-11" db="EMBL/GenBank/DDBJ databases">
        <authorList>
            <person name="Jaros S."/>
            <person name="Januszkiewicz K."/>
            <person name="Wedrychowicz H."/>
        </authorList>
    </citation>
    <scope>NUCLEOTIDE SEQUENCE [LARGE SCALE GENOMIC DNA]</scope>
    <source>
        <strain evidence="2 3">IBRC-M 10683</strain>
    </source>
</reference>
<dbReference type="PANTHER" id="PTHR43155:SF2">
    <property type="entry name" value="CYCLIC DI-GMP PHOSPHODIESTERASE PA4108"/>
    <property type="match status" value="1"/>
</dbReference>
<dbReference type="Pfam" id="PF13487">
    <property type="entry name" value="HD_5"/>
    <property type="match status" value="1"/>
</dbReference>
<name>A0A1M5JNX8_9BACI</name>
<dbReference type="CDD" id="cd00077">
    <property type="entry name" value="HDc"/>
    <property type="match status" value="1"/>
</dbReference>
<dbReference type="OrthoDB" id="9759601at2"/>
<evidence type="ECO:0000313" key="3">
    <source>
        <dbReference type="Proteomes" id="UP000183988"/>
    </source>
</evidence>
<dbReference type="RefSeq" id="WP_072891201.1">
    <property type="nucleotide sequence ID" value="NZ_FQVW01000032.1"/>
</dbReference>
<feature type="domain" description="HD-GYP" evidence="1">
    <location>
        <begin position="114"/>
        <end position="309"/>
    </location>
</feature>
<dbReference type="PANTHER" id="PTHR43155">
    <property type="entry name" value="CYCLIC DI-GMP PHOSPHODIESTERASE PA4108-RELATED"/>
    <property type="match status" value="1"/>
</dbReference>